<feature type="domain" description="Myosin motor" evidence="7">
    <location>
        <begin position="10"/>
        <end position="705"/>
    </location>
</feature>
<dbReference type="EMBL" id="BGZK01000501">
    <property type="protein sequence ID" value="GBP47445.1"/>
    <property type="molecule type" value="Genomic_DNA"/>
</dbReference>
<evidence type="ECO:0000259" key="7">
    <source>
        <dbReference type="PROSITE" id="PS51456"/>
    </source>
</evidence>
<dbReference type="AlphaFoldDB" id="A0A4C1WBC6"/>
<evidence type="ECO:0000256" key="1">
    <source>
        <dbReference type="ARBA" id="ARBA00022741"/>
    </source>
</evidence>
<evidence type="ECO:0000256" key="3">
    <source>
        <dbReference type="ARBA" id="ARBA00023123"/>
    </source>
</evidence>
<dbReference type="PRINTS" id="PR00193">
    <property type="entry name" value="MYOSINHEAVY"/>
</dbReference>
<dbReference type="Gene3D" id="1.20.5.4820">
    <property type="match status" value="1"/>
</dbReference>
<keyword evidence="10" id="KW-1185">Reference proteome</keyword>
<sequence>MGEESAGGAVGVGDAVLLAPLTEDTFLHNLQLRYKHDIIYTYAGGAVISVNPCRRLALYSAELARAYVARAPYQLPPHVYAVAATAYRCVRDRRQPQCIVVTGESGSGKTEAARVCLQCAVVAGGGGASAAAGAGVGLTAAGTLLEAFGHAATLRNHNASRFGKLLDVELDFRGDPAGGHVTHYLLEKSRVTGVAEGERNFHVFYQLLAGADPHLLKRLKLQRNAGSYRILRSGSPVWSDAPHTHVAPTTDGDEQHFAFTTAAMRTVGLEGTSGGVLRMLAFILKLGNVEFVPAPHIDGSLAARASNYYEVSEACALVGVDEEALLGVLGAAPPRSRTPPVGSPPLLEEPHHDEGVCGPANGEGAAWAAAARDRLLATLYSRLFVWLVGAVNDHIQPRDLARRPTLAILDMYGLECLERNALEQLVINYAAERVQHIVTGVARREQELYEREGLPWQRIPFADDRQEPLADLLDNGPDSVVGTLRECSARGLPDSAFVQRLGRRRDPRLLPLPPHLFQIQHFGGPITYSASGIVDKNRDGVCARAAAVLRAAREPLLRLLFPDGPSPRRPAALACRQRALLAALSQRLAGGPPPRLVRCLRADAALRPRHFDAHLIRHQIRTQSIMEMVQIRRAGWCEAMCARELVARYIVLKARSARSTSGSPVRVARRLVRALPLPAAEFAYGRTKVFIRSPRTLWELEALRWARVVRLVTVVQRAWRRHRERAHARRQHQAQKTIARAWRRHKAECTQEVSEEHNESCVVKVCTQSITCGNMSQKQQRAHAAAASRRTAWAATTIQYHYVQWLRRRYLTTLWSRLPAHHMSPLCAAWPLCPAPRLLGSLDTLLQRIHHRWRCHKYRLSFDQTARNRMREKVTASILFKDRKQNYPRSVAHPFVGDYVRLRASAAWRRACAVAAPHRPHPDHYVVFADVVGKVTRSNGRVRPALAVVSTSALLLLEARTLRVKRRVPAPDVYRLSLSPFADDVLVVHVRACPGPEMEPDADTGVQWSGGAGGTAGCLFAASGEAGARTGDLVLQTCHVLELATKLFLVVQNAVGAPPHVNIAAEFEANFGQQIVTISFVATGGAVAGSSGSSARLVRRGSRMDVLV</sequence>
<keyword evidence="5 6" id="KW-0009">Actin-binding</keyword>
<comment type="caution">
    <text evidence="9">The sequence shown here is derived from an EMBL/GenBank/DDBJ whole genome shotgun (WGS) entry which is preliminary data.</text>
</comment>
<dbReference type="InterPro" id="IPR001609">
    <property type="entry name" value="Myosin_head_motor_dom-like"/>
</dbReference>
<dbReference type="CDD" id="cd00124">
    <property type="entry name" value="MYSc"/>
    <property type="match status" value="1"/>
</dbReference>
<evidence type="ECO:0000256" key="4">
    <source>
        <dbReference type="ARBA" id="ARBA00023175"/>
    </source>
</evidence>
<dbReference type="PANTHER" id="PTHR13140:SF802">
    <property type="entry name" value="UNCONVENTIONAL MYOSIN-IB ISOFORM X1"/>
    <property type="match status" value="1"/>
</dbReference>
<dbReference type="Pfam" id="PF00063">
    <property type="entry name" value="Myosin_head"/>
    <property type="match status" value="1"/>
</dbReference>
<comment type="caution">
    <text evidence="6">Lacks conserved residue(s) required for the propagation of feature annotation.</text>
</comment>
<dbReference type="GO" id="GO:0005737">
    <property type="term" value="C:cytoplasm"/>
    <property type="evidence" value="ECO:0007669"/>
    <property type="project" value="TreeGrafter"/>
</dbReference>
<evidence type="ECO:0000313" key="9">
    <source>
        <dbReference type="EMBL" id="GBP47445.1"/>
    </source>
</evidence>
<dbReference type="GO" id="GO:0006897">
    <property type="term" value="P:endocytosis"/>
    <property type="evidence" value="ECO:0007669"/>
    <property type="project" value="TreeGrafter"/>
</dbReference>
<dbReference type="PROSITE" id="PS51456">
    <property type="entry name" value="MYOSIN_MOTOR"/>
    <property type="match status" value="1"/>
</dbReference>
<dbReference type="GO" id="GO:0016459">
    <property type="term" value="C:myosin complex"/>
    <property type="evidence" value="ECO:0007669"/>
    <property type="project" value="UniProtKB-KW"/>
</dbReference>
<organism evidence="9 10">
    <name type="scientific">Eumeta variegata</name>
    <name type="common">Bagworm moth</name>
    <name type="synonym">Eumeta japonica</name>
    <dbReference type="NCBI Taxonomy" id="151549"/>
    <lineage>
        <taxon>Eukaryota</taxon>
        <taxon>Metazoa</taxon>
        <taxon>Ecdysozoa</taxon>
        <taxon>Arthropoda</taxon>
        <taxon>Hexapoda</taxon>
        <taxon>Insecta</taxon>
        <taxon>Pterygota</taxon>
        <taxon>Neoptera</taxon>
        <taxon>Endopterygota</taxon>
        <taxon>Lepidoptera</taxon>
        <taxon>Glossata</taxon>
        <taxon>Ditrysia</taxon>
        <taxon>Tineoidea</taxon>
        <taxon>Psychidae</taxon>
        <taxon>Oiketicinae</taxon>
        <taxon>Eumeta</taxon>
    </lineage>
</organism>
<dbReference type="PANTHER" id="PTHR13140">
    <property type="entry name" value="MYOSIN"/>
    <property type="match status" value="1"/>
</dbReference>
<dbReference type="STRING" id="151549.A0A4C1WBC6"/>
<dbReference type="InterPro" id="IPR036961">
    <property type="entry name" value="Kinesin_motor_dom_sf"/>
</dbReference>
<dbReference type="Gene3D" id="1.20.58.530">
    <property type="match status" value="1"/>
</dbReference>
<dbReference type="GO" id="GO:0051015">
    <property type="term" value="F:actin filament binding"/>
    <property type="evidence" value="ECO:0007669"/>
    <property type="project" value="TreeGrafter"/>
</dbReference>
<proteinExistence type="inferred from homology"/>
<dbReference type="GO" id="GO:0005886">
    <property type="term" value="C:plasma membrane"/>
    <property type="evidence" value="ECO:0007669"/>
    <property type="project" value="TreeGrafter"/>
</dbReference>
<dbReference type="OrthoDB" id="10055605at2759"/>
<feature type="domain" description="TH1" evidence="8">
    <location>
        <begin position="884"/>
        <end position="1108"/>
    </location>
</feature>
<accession>A0A4C1WBC6</accession>
<keyword evidence="3 6" id="KW-0518">Myosin</keyword>
<dbReference type="PROSITE" id="PS51757">
    <property type="entry name" value="TH1"/>
    <property type="match status" value="1"/>
</dbReference>
<comment type="similarity">
    <text evidence="6">Belongs to the TRAFAC class myosin-kinesin ATPase superfamily. Myosin family.</text>
</comment>
<dbReference type="GO" id="GO:0005902">
    <property type="term" value="C:microvillus"/>
    <property type="evidence" value="ECO:0007669"/>
    <property type="project" value="TreeGrafter"/>
</dbReference>
<reference evidence="9 10" key="1">
    <citation type="journal article" date="2019" name="Commun. Biol.">
        <title>The bagworm genome reveals a unique fibroin gene that provides high tensile strength.</title>
        <authorList>
            <person name="Kono N."/>
            <person name="Nakamura H."/>
            <person name="Ohtoshi R."/>
            <person name="Tomita M."/>
            <person name="Numata K."/>
            <person name="Arakawa K."/>
        </authorList>
    </citation>
    <scope>NUCLEOTIDE SEQUENCE [LARGE SCALE GENOMIC DNA]</scope>
</reference>
<dbReference type="Gene3D" id="3.40.850.10">
    <property type="entry name" value="Kinesin motor domain"/>
    <property type="match status" value="1"/>
</dbReference>
<feature type="binding site" evidence="6">
    <location>
        <begin position="103"/>
        <end position="110"/>
    </location>
    <ligand>
        <name>ATP</name>
        <dbReference type="ChEBI" id="CHEBI:30616"/>
    </ligand>
</feature>
<dbReference type="InterPro" id="IPR027417">
    <property type="entry name" value="P-loop_NTPase"/>
</dbReference>
<keyword evidence="2 6" id="KW-0067">ATP-binding</keyword>
<dbReference type="GO" id="GO:0007015">
    <property type="term" value="P:actin filament organization"/>
    <property type="evidence" value="ECO:0007669"/>
    <property type="project" value="TreeGrafter"/>
</dbReference>
<keyword evidence="1 6" id="KW-0547">Nucleotide-binding</keyword>
<evidence type="ECO:0000259" key="8">
    <source>
        <dbReference type="PROSITE" id="PS51757"/>
    </source>
</evidence>
<dbReference type="GO" id="GO:0005524">
    <property type="term" value="F:ATP binding"/>
    <property type="evidence" value="ECO:0007669"/>
    <property type="project" value="UniProtKB-UniRule"/>
</dbReference>
<dbReference type="GO" id="GO:0000146">
    <property type="term" value="F:microfilament motor activity"/>
    <property type="evidence" value="ECO:0007669"/>
    <property type="project" value="TreeGrafter"/>
</dbReference>
<dbReference type="Pfam" id="PF06017">
    <property type="entry name" value="Myosin_TH1"/>
    <property type="match status" value="1"/>
</dbReference>
<gene>
    <name evidence="9" type="primary">Myo1b</name>
    <name evidence="9" type="ORF">EVAR_85037_1</name>
</gene>
<evidence type="ECO:0000256" key="5">
    <source>
        <dbReference type="ARBA" id="ARBA00023203"/>
    </source>
</evidence>
<dbReference type="Proteomes" id="UP000299102">
    <property type="component" value="Unassembled WGS sequence"/>
</dbReference>
<dbReference type="InterPro" id="IPR010926">
    <property type="entry name" value="Myosin_TH1"/>
</dbReference>
<name>A0A4C1WBC6_EUMVA</name>
<evidence type="ECO:0000256" key="6">
    <source>
        <dbReference type="PROSITE-ProRule" id="PRU00782"/>
    </source>
</evidence>
<dbReference type="SMART" id="SM00242">
    <property type="entry name" value="MYSc"/>
    <property type="match status" value="1"/>
</dbReference>
<dbReference type="GO" id="GO:0030048">
    <property type="term" value="P:actin filament-based movement"/>
    <property type="evidence" value="ECO:0007669"/>
    <property type="project" value="TreeGrafter"/>
</dbReference>
<evidence type="ECO:0000256" key="2">
    <source>
        <dbReference type="ARBA" id="ARBA00022840"/>
    </source>
</evidence>
<protein>
    <submittedName>
        <fullName evidence="9">Unconventional myosin-Ib</fullName>
    </submittedName>
</protein>
<evidence type="ECO:0000313" key="10">
    <source>
        <dbReference type="Proteomes" id="UP000299102"/>
    </source>
</evidence>
<dbReference type="SUPFAM" id="SSF52540">
    <property type="entry name" value="P-loop containing nucleoside triphosphate hydrolases"/>
    <property type="match status" value="1"/>
</dbReference>
<keyword evidence="4 6" id="KW-0505">Motor protein</keyword>
<dbReference type="Gene3D" id="1.20.120.720">
    <property type="entry name" value="Myosin VI head, motor domain, U50 subdomain"/>
    <property type="match status" value="1"/>
</dbReference>
<dbReference type="Gene3D" id="1.10.10.820">
    <property type="match status" value="1"/>
</dbReference>